<reference evidence="2 3" key="1">
    <citation type="submission" date="2019-07" db="EMBL/GenBank/DDBJ databases">
        <title>Rhodococcus cavernicolus sp. nov., isolated from a cave.</title>
        <authorList>
            <person name="Lee S.D."/>
        </authorList>
    </citation>
    <scope>NUCLEOTIDE SEQUENCE [LARGE SCALE GENOMIC DNA]</scope>
    <source>
        <strain evidence="2 3">C1-24</strain>
    </source>
</reference>
<dbReference type="SUPFAM" id="SSF52833">
    <property type="entry name" value="Thioredoxin-like"/>
    <property type="match status" value="1"/>
</dbReference>
<dbReference type="InterPro" id="IPR036249">
    <property type="entry name" value="Thioredoxin-like_sf"/>
</dbReference>
<evidence type="ECO:0000313" key="2">
    <source>
        <dbReference type="EMBL" id="KAA0022075.1"/>
    </source>
</evidence>
<protein>
    <submittedName>
        <fullName evidence="2">NrdH-redoxin</fullName>
    </submittedName>
</protein>
<accession>A0A5A7SC64</accession>
<evidence type="ECO:0000313" key="3">
    <source>
        <dbReference type="Proteomes" id="UP000322244"/>
    </source>
</evidence>
<dbReference type="Pfam" id="PF00462">
    <property type="entry name" value="Glutaredoxin"/>
    <property type="match status" value="1"/>
</dbReference>
<dbReference type="OrthoDB" id="8545217at2"/>
<dbReference type="PROSITE" id="PS51354">
    <property type="entry name" value="GLUTAREDOXIN_2"/>
    <property type="match status" value="1"/>
</dbReference>
<organism evidence="2 3">
    <name type="scientific">Antrihabitans cavernicola</name>
    <dbReference type="NCBI Taxonomy" id="2495913"/>
    <lineage>
        <taxon>Bacteria</taxon>
        <taxon>Bacillati</taxon>
        <taxon>Actinomycetota</taxon>
        <taxon>Actinomycetes</taxon>
        <taxon>Mycobacteriales</taxon>
        <taxon>Nocardiaceae</taxon>
        <taxon>Antrihabitans</taxon>
    </lineage>
</organism>
<gene>
    <name evidence="2" type="ORF">FOY51_15555</name>
</gene>
<sequence length="105" mass="11487">MPNPQVVGSSPAVPAIQIDQIDTVRGILALLVTVYTKPDCVRCRQTFRALDAQGTEYRAVDVSKDADGYAAVEALGYLELPVVVTPTEHWSGFRRERLKSLKADA</sequence>
<evidence type="ECO:0000259" key="1">
    <source>
        <dbReference type="Pfam" id="PF00462"/>
    </source>
</evidence>
<dbReference type="AlphaFoldDB" id="A0A5A7SC64"/>
<feature type="domain" description="Glutaredoxin" evidence="1">
    <location>
        <begin position="32"/>
        <end position="90"/>
    </location>
</feature>
<keyword evidence="3" id="KW-1185">Reference proteome</keyword>
<name>A0A5A7SC64_9NOCA</name>
<proteinExistence type="predicted"/>
<dbReference type="InterPro" id="IPR002109">
    <property type="entry name" value="Glutaredoxin"/>
</dbReference>
<dbReference type="Gene3D" id="3.40.30.10">
    <property type="entry name" value="Glutaredoxin"/>
    <property type="match status" value="1"/>
</dbReference>
<dbReference type="EMBL" id="VLNY01000007">
    <property type="protein sequence ID" value="KAA0022075.1"/>
    <property type="molecule type" value="Genomic_DNA"/>
</dbReference>
<comment type="caution">
    <text evidence="2">The sequence shown here is derived from an EMBL/GenBank/DDBJ whole genome shotgun (WGS) entry which is preliminary data.</text>
</comment>
<dbReference type="Proteomes" id="UP000322244">
    <property type="component" value="Unassembled WGS sequence"/>
</dbReference>
<dbReference type="CDD" id="cd02976">
    <property type="entry name" value="NrdH"/>
    <property type="match status" value="1"/>
</dbReference>